<gene>
    <name evidence="20" type="ORF">BscR1v2_007840</name>
</gene>
<organism evidence="20 21">
    <name type="scientific">Bartonella schoenbuchensis (strain DSM 13525 / NCTC 13165 / R1)</name>
    <dbReference type="NCBI Taxonomy" id="687861"/>
    <lineage>
        <taxon>Bacteria</taxon>
        <taxon>Pseudomonadati</taxon>
        <taxon>Pseudomonadota</taxon>
        <taxon>Alphaproteobacteria</taxon>
        <taxon>Hyphomicrobiales</taxon>
        <taxon>Bartonellaceae</taxon>
        <taxon>Bartonella</taxon>
    </lineage>
</organism>
<evidence type="ECO:0000256" key="10">
    <source>
        <dbReference type="ARBA" id="ARBA00022989"/>
    </source>
</evidence>
<dbReference type="Pfam" id="PF00912">
    <property type="entry name" value="Transgly"/>
    <property type="match status" value="1"/>
</dbReference>
<dbReference type="GO" id="GO:0008955">
    <property type="term" value="F:peptidoglycan glycosyltransferase activity"/>
    <property type="evidence" value="ECO:0007669"/>
    <property type="project" value="UniProtKB-EC"/>
</dbReference>
<evidence type="ECO:0000256" key="2">
    <source>
        <dbReference type="ARBA" id="ARBA00004752"/>
    </source>
</evidence>
<dbReference type="GO" id="GO:0006508">
    <property type="term" value="P:proteolysis"/>
    <property type="evidence" value="ECO:0007669"/>
    <property type="project" value="UniProtKB-KW"/>
</dbReference>
<evidence type="ECO:0000256" key="6">
    <source>
        <dbReference type="ARBA" id="ARBA00022679"/>
    </source>
</evidence>
<dbReference type="SUPFAM" id="SSF53955">
    <property type="entry name" value="Lysozyme-like"/>
    <property type="match status" value="1"/>
</dbReference>
<evidence type="ECO:0000256" key="14">
    <source>
        <dbReference type="ARBA" id="ARBA00044770"/>
    </source>
</evidence>
<evidence type="ECO:0000313" key="21">
    <source>
        <dbReference type="Proteomes" id="UP000190811"/>
    </source>
</evidence>
<evidence type="ECO:0000256" key="9">
    <source>
        <dbReference type="ARBA" id="ARBA00022984"/>
    </source>
</evidence>
<dbReference type="FunFam" id="1.10.3810.10:FF:000003">
    <property type="entry name" value="Penicillin-binding protein 1a"/>
    <property type="match status" value="1"/>
</dbReference>
<dbReference type="InterPro" id="IPR001264">
    <property type="entry name" value="Glyco_trans_51"/>
</dbReference>
<dbReference type="InterPro" id="IPR050396">
    <property type="entry name" value="Glycosyltr_51/Transpeptidase"/>
</dbReference>
<dbReference type="InterPro" id="IPR031376">
    <property type="entry name" value="PCB_OB"/>
</dbReference>
<name>A0A1S6XQ00_BARSR</name>
<dbReference type="GO" id="GO:0008360">
    <property type="term" value="P:regulation of cell shape"/>
    <property type="evidence" value="ECO:0007669"/>
    <property type="project" value="UniProtKB-KW"/>
</dbReference>
<dbReference type="SUPFAM" id="SSF56601">
    <property type="entry name" value="beta-lactamase/transpeptidase-like"/>
    <property type="match status" value="1"/>
</dbReference>
<evidence type="ECO:0000256" key="16">
    <source>
        <dbReference type="ARBA" id="ARBA00060592"/>
    </source>
</evidence>
<evidence type="ECO:0000256" key="5">
    <source>
        <dbReference type="ARBA" id="ARBA00022676"/>
    </source>
</evidence>
<keyword evidence="13" id="KW-0961">Cell wall biogenesis/degradation</keyword>
<evidence type="ECO:0000256" key="15">
    <source>
        <dbReference type="ARBA" id="ARBA00049902"/>
    </source>
</evidence>
<keyword evidence="4" id="KW-0645">Protease</keyword>
<accession>A0A1S6XQ00</accession>
<reference evidence="21" key="1">
    <citation type="journal article" date="2017" name="Genome Biol. Evol.">
        <title>Evolutionary Dynamics of Pathoadaptation Revealed by Three Independent Acquisitions of the VirB/D4 Type IV Secretion System in Bartonella.</title>
        <authorList>
            <person name="Harms A."/>
            <person name="Segers F.H."/>
            <person name="Quebatte M."/>
            <person name="Mistl C."/>
            <person name="Manfredi P."/>
            <person name="Korner J."/>
            <person name="Chomel B.B."/>
            <person name="Kosoy M."/>
            <person name="Maruyama S."/>
            <person name="Engel P."/>
            <person name="Dehio C."/>
        </authorList>
    </citation>
    <scope>NUCLEOTIDE SEQUENCE [LARGE SCALE GENOMIC DNA]</scope>
    <source>
        <strain evidence="21">R1</strain>
    </source>
</reference>
<dbReference type="PANTHER" id="PTHR32282:SF27">
    <property type="entry name" value="PENICILLIN-BINDING PROTEIN 1A"/>
    <property type="match status" value="1"/>
</dbReference>
<evidence type="ECO:0000256" key="3">
    <source>
        <dbReference type="ARBA" id="ARBA00022645"/>
    </source>
</evidence>
<keyword evidence="4" id="KW-0378">Hydrolase</keyword>
<evidence type="ECO:0000256" key="8">
    <source>
        <dbReference type="ARBA" id="ARBA00022960"/>
    </source>
</evidence>
<dbReference type="EC" id="2.4.99.28" evidence="14"/>
<keyword evidence="11" id="KW-0472">Membrane</keyword>
<dbReference type="Gene3D" id="2.40.50.140">
    <property type="entry name" value="Nucleic acid-binding proteins"/>
    <property type="match status" value="1"/>
</dbReference>
<comment type="pathway">
    <text evidence="2">Cell wall biogenesis; peptidoglycan biosynthesis.</text>
</comment>
<dbReference type="GO" id="GO:0008658">
    <property type="term" value="F:penicillin binding"/>
    <property type="evidence" value="ECO:0007669"/>
    <property type="project" value="UniProtKB-ARBA"/>
</dbReference>
<dbReference type="InterPro" id="IPR036950">
    <property type="entry name" value="PBP_transglycosylase"/>
</dbReference>
<dbReference type="Proteomes" id="UP000190811">
    <property type="component" value="Chromosome"/>
</dbReference>
<evidence type="ECO:0000256" key="1">
    <source>
        <dbReference type="ARBA" id="ARBA00004370"/>
    </source>
</evidence>
<comment type="catalytic activity">
    <reaction evidence="15">
        <text>[GlcNAc-(1-&gt;4)-Mur2Ac(oyl-L-Ala-gamma-D-Glu-L-Lys-D-Ala-D-Ala)](n)-di-trans,octa-cis-undecaprenyl diphosphate + beta-D-GlcNAc-(1-&gt;4)-Mur2Ac(oyl-L-Ala-gamma-D-Glu-L-Lys-D-Ala-D-Ala)-di-trans,octa-cis-undecaprenyl diphosphate = [GlcNAc-(1-&gt;4)-Mur2Ac(oyl-L-Ala-gamma-D-Glu-L-Lys-D-Ala-D-Ala)](n+1)-di-trans,octa-cis-undecaprenyl diphosphate + di-trans,octa-cis-undecaprenyl diphosphate + H(+)</text>
        <dbReference type="Rhea" id="RHEA:23708"/>
        <dbReference type="Rhea" id="RHEA-COMP:9602"/>
        <dbReference type="Rhea" id="RHEA-COMP:9603"/>
        <dbReference type="ChEBI" id="CHEBI:15378"/>
        <dbReference type="ChEBI" id="CHEBI:58405"/>
        <dbReference type="ChEBI" id="CHEBI:60033"/>
        <dbReference type="ChEBI" id="CHEBI:78435"/>
        <dbReference type="EC" id="2.4.99.28"/>
    </reaction>
</comment>
<dbReference type="GO" id="GO:0030288">
    <property type="term" value="C:outer membrane-bounded periplasmic space"/>
    <property type="evidence" value="ECO:0007669"/>
    <property type="project" value="TreeGrafter"/>
</dbReference>
<keyword evidence="5 20" id="KW-0328">Glycosyltransferase</keyword>
<dbReference type="STRING" id="687861.BscR1v2_007840"/>
<keyword evidence="12" id="KW-0511">Multifunctional enzyme</keyword>
<dbReference type="InterPro" id="IPR012338">
    <property type="entry name" value="Beta-lactam/transpept-like"/>
</dbReference>
<dbReference type="InterPro" id="IPR012340">
    <property type="entry name" value="NA-bd_OB-fold"/>
</dbReference>
<evidence type="ECO:0000256" key="12">
    <source>
        <dbReference type="ARBA" id="ARBA00023268"/>
    </source>
</evidence>
<keyword evidence="17" id="KW-0732">Signal</keyword>
<keyword evidence="9" id="KW-0573">Peptidoglycan synthesis</keyword>
<keyword evidence="7" id="KW-0812">Transmembrane</keyword>
<dbReference type="Gene3D" id="1.10.3810.10">
    <property type="entry name" value="Biosynthetic peptidoglycan transglycosylase-like"/>
    <property type="match status" value="1"/>
</dbReference>
<evidence type="ECO:0000256" key="11">
    <source>
        <dbReference type="ARBA" id="ARBA00023136"/>
    </source>
</evidence>
<dbReference type="Gene3D" id="3.40.710.10">
    <property type="entry name" value="DD-peptidase/beta-lactamase superfamily"/>
    <property type="match status" value="1"/>
</dbReference>
<dbReference type="AlphaFoldDB" id="A0A1S6XQ00"/>
<dbReference type="EMBL" id="CP019789">
    <property type="protein sequence ID" value="AQX30720.1"/>
    <property type="molecule type" value="Genomic_DNA"/>
</dbReference>
<evidence type="ECO:0000256" key="13">
    <source>
        <dbReference type="ARBA" id="ARBA00023316"/>
    </source>
</evidence>
<dbReference type="Pfam" id="PF17092">
    <property type="entry name" value="PCB_OB"/>
    <property type="match status" value="1"/>
</dbReference>
<feature type="chain" id="PRO_5013249878" description="peptidoglycan glycosyltransferase" evidence="17">
    <location>
        <begin position="32"/>
        <end position="500"/>
    </location>
</feature>
<evidence type="ECO:0000259" key="18">
    <source>
        <dbReference type="Pfam" id="PF00912"/>
    </source>
</evidence>
<keyword evidence="8" id="KW-0133">Cell shape</keyword>
<evidence type="ECO:0000313" key="20">
    <source>
        <dbReference type="EMBL" id="AQX30720.1"/>
    </source>
</evidence>
<feature type="domain" description="Glycosyl transferase family 51" evidence="18">
    <location>
        <begin position="56"/>
        <end position="233"/>
    </location>
</feature>
<evidence type="ECO:0000256" key="17">
    <source>
        <dbReference type="SAM" id="SignalP"/>
    </source>
</evidence>
<keyword evidence="6 20" id="KW-0808">Transferase</keyword>
<dbReference type="GO" id="GO:0009252">
    <property type="term" value="P:peptidoglycan biosynthetic process"/>
    <property type="evidence" value="ECO:0007669"/>
    <property type="project" value="UniProtKB-KW"/>
</dbReference>
<feature type="signal peptide" evidence="17">
    <location>
        <begin position="1"/>
        <end position="31"/>
    </location>
</feature>
<evidence type="ECO:0000256" key="4">
    <source>
        <dbReference type="ARBA" id="ARBA00022670"/>
    </source>
</evidence>
<comment type="subcellular location">
    <subcellularLocation>
        <location evidence="1">Membrane</location>
    </subcellularLocation>
</comment>
<evidence type="ECO:0000259" key="19">
    <source>
        <dbReference type="Pfam" id="PF17092"/>
    </source>
</evidence>
<evidence type="ECO:0000256" key="7">
    <source>
        <dbReference type="ARBA" id="ARBA00022692"/>
    </source>
</evidence>
<dbReference type="GO" id="GO:0016020">
    <property type="term" value="C:membrane"/>
    <property type="evidence" value="ECO:0007669"/>
    <property type="project" value="UniProtKB-SubCell"/>
</dbReference>
<sequence>MMTFFRYLLSSLTALGFCGVVVWTAMTSSQADELPDYEVLSLYEPPVMTRIHAADGRLMAEFATKHRLYLPIESIPNLLKEAFISAEDKNFYNHFGLDPEGLSRALINNIINIGSGRRPEGASTITQQVAKNFLLNSEATFERKLKEAILAIRIEKTYSKDHILELYLNEIYLGRGTYGVAAASLTYFNKSVHELTLEECAYLAALPKGPGNYDPFKNTQRAIERRNWVIDRMVANRYVTPEQGKEAKEKPLGVKIRGSDSYVFAAEYFTEEVRRHLMHHYGATILYEGGLSVRTTLDPHLQLIARRALQDGLIKFDHSRGWRGAYKHIDITDDWGIALADITGLSDVPEWNLAVVLSSSTDKIEIGLQPKRENSGLLSKERAIAALSIEQSKWALNVIGENNRRTTAQNLSDVLHVGDVIFVETISNTDNVYRLQQIPKIEGPLSRWSLIQDEFLQWLVVFLSLNPNLIVQHKLIANLVLHLSLLFMQQHWIMDIRQHQ</sequence>
<protein>
    <recommendedName>
        <fullName evidence="14">peptidoglycan glycosyltransferase</fullName>
        <ecNumber evidence="14">2.4.99.28</ecNumber>
    </recommendedName>
</protein>
<dbReference type="PANTHER" id="PTHR32282">
    <property type="entry name" value="BINDING PROTEIN TRANSPEPTIDASE, PUTATIVE-RELATED"/>
    <property type="match status" value="1"/>
</dbReference>
<keyword evidence="10" id="KW-1133">Transmembrane helix</keyword>
<feature type="domain" description="Penicillin-binding protein OB-like" evidence="19">
    <location>
        <begin position="322"/>
        <end position="441"/>
    </location>
</feature>
<dbReference type="GO" id="GO:0004180">
    <property type="term" value="F:carboxypeptidase activity"/>
    <property type="evidence" value="ECO:0007669"/>
    <property type="project" value="UniProtKB-KW"/>
</dbReference>
<dbReference type="GO" id="GO:0071555">
    <property type="term" value="P:cell wall organization"/>
    <property type="evidence" value="ECO:0007669"/>
    <property type="project" value="UniProtKB-KW"/>
</dbReference>
<proteinExistence type="predicted"/>
<comment type="pathway">
    <text evidence="16">Glycan biosynthesis.</text>
</comment>
<dbReference type="InterPro" id="IPR023346">
    <property type="entry name" value="Lysozyme-like_dom_sf"/>
</dbReference>
<keyword evidence="3" id="KW-0121">Carboxypeptidase</keyword>